<dbReference type="VEuPathDB" id="FungiDB:yc1106_04027"/>
<dbReference type="InterPro" id="IPR054464">
    <property type="entry name" value="ULD_fung"/>
</dbReference>
<sequence>MTSMENVSQTLQDMRLEAKEYHNQQIGAISKRLDVQAGSLDLNTSQQVLDAIRSLTFKIADQQSWPRTSTIQIAAHLDPETRSCSIDHSGTSCGDQGRIKRIEDELSDQKQQLQLLTGKFGELQLSGSQPQENGNIIEQDVQETIQHSIQALFGFFRTRTDALFLKLWIILPVVQHVFRNLQAPRLFVSLTIGESIVFEDVLGRVVHLPYKDFRHYTVFIERLRCEFEGKPGKNEVLMNQFHIFRHGQCDQFLTQENWNVGIRPGSRIAMSIVLDIHYGGEDKCPRCKATETNLGTNGILQWYAPAIMSESMLIMRSTACGLNWALQKLDPPYTSSRRLYSEEATSDLPLPQNIRNMEENEQYSSSAPLPDSSGGSSHSVDNKDIEKFRMVHVEKRDPSAYMDATSSIASYLETIGFTLKGSFPWKPSYKGITVKSALMEAMQNVPSYMLEHDGLMYIFWCKSSSKILKIGTTRNVTRLFAECTRCCGPAYRYDRKLYSGEEMRLPFAHIVETLVHIELSDYHLHVECWKHRIKHFGHFYVSKSHAMRVIQKWKRWILQDPYMRNADGQWVLKPPFKAQVAEMCRPLAMEN</sequence>
<evidence type="ECO:0000256" key="1">
    <source>
        <dbReference type="SAM" id="MobiDB-lite"/>
    </source>
</evidence>
<dbReference type="PANTHER" id="PTHR28094">
    <property type="entry name" value="MEIOTICALLY UP-REGULATED GENE 113 PROTEIN"/>
    <property type="match status" value="1"/>
</dbReference>
<evidence type="ECO:0000259" key="3">
    <source>
        <dbReference type="Pfam" id="PF22893"/>
    </source>
</evidence>
<feature type="compositionally biased region" description="Polar residues" evidence="1">
    <location>
        <begin position="362"/>
        <end position="379"/>
    </location>
</feature>
<dbReference type="InterPro" id="IPR053006">
    <property type="entry name" value="Meiosis_regulatory"/>
</dbReference>
<gene>
    <name evidence="4" type="ORF">yc1106_04027</name>
</gene>
<dbReference type="EMBL" id="CP089276">
    <property type="protein sequence ID" value="USP76753.1"/>
    <property type="molecule type" value="Genomic_DNA"/>
</dbReference>
<dbReference type="Pfam" id="PF10544">
    <property type="entry name" value="T5orf172"/>
    <property type="match status" value="1"/>
</dbReference>
<feature type="domain" description="Bacteriophage T5 Orf172 DNA-binding" evidence="2">
    <location>
        <begin position="454"/>
        <end position="554"/>
    </location>
</feature>
<reference evidence="4" key="1">
    <citation type="submission" date="2021-12" db="EMBL/GenBank/DDBJ databases">
        <title>Curvularia clavata genome.</title>
        <authorList>
            <person name="Cao Y."/>
        </authorList>
    </citation>
    <scope>NUCLEOTIDE SEQUENCE</scope>
    <source>
        <strain evidence="4">Yc1106</strain>
    </source>
</reference>
<dbReference type="InterPro" id="IPR018306">
    <property type="entry name" value="Phage_T5_Orf172_DNA-bd"/>
</dbReference>
<dbReference type="Proteomes" id="UP001056012">
    <property type="component" value="Chromosome 3"/>
</dbReference>
<dbReference type="Pfam" id="PF22893">
    <property type="entry name" value="ULD_2"/>
    <property type="match status" value="1"/>
</dbReference>
<keyword evidence="5" id="KW-1185">Reference proteome</keyword>
<proteinExistence type="predicted"/>
<dbReference type="OrthoDB" id="2417614at2759"/>
<evidence type="ECO:0000313" key="5">
    <source>
        <dbReference type="Proteomes" id="UP001056012"/>
    </source>
</evidence>
<accession>A0A9Q8Z9I5</accession>
<dbReference type="PANTHER" id="PTHR28094:SF1">
    <property type="entry name" value="MEIOTICALLY UP-REGULATED GENE 113 PROTEIN"/>
    <property type="match status" value="1"/>
</dbReference>
<protein>
    <submittedName>
        <fullName evidence="4">Uncharacterized protein</fullName>
    </submittedName>
</protein>
<feature type="region of interest" description="Disordered" evidence="1">
    <location>
        <begin position="359"/>
        <end position="381"/>
    </location>
</feature>
<evidence type="ECO:0000313" key="4">
    <source>
        <dbReference type="EMBL" id="USP76753.1"/>
    </source>
</evidence>
<evidence type="ECO:0000259" key="2">
    <source>
        <dbReference type="Pfam" id="PF10544"/>
    </source>
</evidence>
<name>A0A9Q8Z9I5_CURCL</name>
<feature type="domain" description="Ubiquitin-like" evidence="3">
    <location>
        <begin position="194"/>
        <end position="274"/>
    </location>
</feature>
<organism evidence="4 5">
    <name type="scientific">Curvularia clavata</name>
    <dbReference type="NCBI Taxonomy" id="95742"/>
    <lineage>
        <taxon>Eukaryota</taxon>
        <taxon>Fungi</taxon>
        <taxon>Dikarya</taxon>
        <taxon>Ascomycota</taxon>
        <taxon>Pezizomycotina</taxon>
        <taxon>Dothideomycetes</taxon>
        <taxon>Pleosporomycetidae</taxon>
        <taxon>Pleosporales</taxon>
        <taxon>Pleosporineae</taxon>
        <taxon>Pleosporaceae</taxon>
        <taxon>Curvularia</taxon>
    </lineage>
</organism>
<dbReference type="AlphaFoldDB" id="A0A9Q8Z9I5"/>